<dbReference type="EMBL" id="NPIC01000016">
    <property type="protein sequence ID" value="RDL30203.1"/>
    <property type="molecule type" value="Genomic_DNA"/>
</dbReference>
<feature type="compositionally biased region" description="Low complexity" evidence="1">
    <location>
        <begin position="219"/>
        <end position="234"/>
    </location>
</feature>
<feature type="compositionally biased region" description="Basic and acidic residues" evidence="1">
    <location>
        <begin position="192"/>
        <end position="202"/>
    </location>
</feature>
<dbReference type="Proteomes" id="UP000254866">
    <property type="component" value="Unassembled WGS sequence"/>
</dbReference>
<feature type="region of interest" description="Disordered" evidence="1">
    <location>
        <begin position="185"/>
        <end position="271"/>
    </location>
</feature>
<proteinExistence type="predicted"/>
<dbReference type="OrthoDB" id="4958164at2759"/>
<keyword evidence="3" id="KW-1185">Reference proteome</keyword>
<dbReference type="AlphaFoldDB" id="A0A370T9G4"/>
<protein>
    <submittedName>
        <fullName evidence="2">Uncharacterized protein</fullName>
    </submittedName>
</protein>
<name>A0A370T9G4_9HELO</name>
<reference evidence="2 3" key="1">
    <citation type="journal article" date="2018" name="IMA Fungus">
        <title>IMA Genome-F 9: Draft genome sequence of Annulohypoxylon stygium, Aspergillus mulundensis, Berkeleyomyces basicola (syn. Thielaviopsis basicola), Ceratocystis smalleyi, two Cercospora beticola strains, Coleophoma cylindrospora, Fusarium fracticaudum, Phialophora cf. hyalina, and Morchella septimelata.</title>
        <authorList>
            <person name="Wingfield B.D."/>
            <person name="Bills G.F."/>
            <person name="Dong Y."/>
            <person name="Huang W."/>
            <person name="Nel W.J."/>
            <person name="Swalarsk-Parry B.S."/>
            <person name="Vaghefi N."/>
            <person name="Wilken P.M."/>
            <person name="An Z."/>
            <person name="de Beer Z.W."/>
            <person name="De Vos L."/>
            <person name="Chen L."/>
            <person name="Duong T.A."/>
            <person name="Gao Y."/>
            <person name="Hammerbacher A."/>
            <person name="Kikkert J.R."/>
            <person name="Li Y."/>
            <person name="Li H."/>
            <person name="Li K."/>
            <person name="Li Q."/>
            <person name="Liu X."/>
            <person name="Ma X."/>
            <person name="Naidoo K."/>
            <person name="Pethybridge S.J."/>
            <person name="Sun J."/>
            <person name="Steenkamp E.T."/>
            <person name="van der Nest M.A."/>
            <person name="van Wyk S."/>
            <person name="Wingfield M.J."/>
            <person name="Xiong C."/>
            <person name="Yue Q."/>
            <person name="Zhang X."/>
        </authorList>
    </citation>
    <scope>NUCLEOTIDE SEQUENCE [LARGE SCALE GENOMIC DNA]</scope>
    <source>
        <strain evidence="2 3">BP 5553</strain>
    </source>
</reference>
<evidence type="ECO:0000313" key="2">
    <source>
        <dbReference type="EMBL" id="RDL30203.1"/>
    </source>
</evidence>
<sequence>MSHHSPPQPPGVEDLEVEGNVHAITLSSDGHATLFYHDEEIISNFHAQINVMNQHTLLLEQKLHSSNEDCESAREQLYESEIARYNELQSRTAFQRHLQLEQHRYSECTRAYQSLHLQHSQMTTDMEAIFTFNEMLRQEVEHSQFIIESMAEKIATFETAAEAMIKSLKERSTEHLDAVVAAHGPEPPAAIDHAEPKTEARSPEPSATMLTATELVGLPKATSTTPRPTSSASPTKKRRSQKASSRSEGSGKSRKLKSLSSEIAVDAQDRA</sequence>
<dbReference type="GeneID" id="43603330"/>
<gene>
    <name evidence="2" type="ORF">BP5553_10481</name>
</gene>
<evidence type="ECO:0000313" key="3">
    <source>
        <dbReference type="Proteomes" id="UP000254866"/>
    </source>
</evidence>
<evidence type="ECO:0000256" key="1">
    <source>
        <dbReference type="SAM" id="MobiDB-lite"/>
    </source>
</evidence>
<accession>A0A370T9G4</accession>
<organism evidence="2 3">
    <name type="scientific">Venustampulla echinocandica</name>
    <dbReference type="NCBI Taxonomy" id="2656787"/>
    <lineage>
        <taxon>Eukaryota</taxon>
        <taxon>Fungi</taxon>
        <taxon>Dikarya</taxon>
        <taxon>Ascomycota</taxon>
        <taxon>Pezizomycotina</taxon>
        <taxon>Leotiomycetes</taxon>
        <taxon>Helotiales</taxon>
        <taxon>Pleuroascaceae</taxon>
        <taxon>Venustampulla</taxon>
    </lineage>
</organism>
<comment type="caution">
    <text evidence="2">The sequence shown here is derived from an EMBL/GenBank/DDBJ whole genome shotgun (WGS) entry which is preliminary data.</text>
</comment>
<dbReference type="RefSeq" id="XP_031864811.1">
    <property type="nucleotide sequence ID" value="XM_032019104.1"/>
</dbReference>